<reference evidence="3" key="1">
    <citation type="submission" date="2021-04" db="EMBL/GenBank/DDBJ databases">
        <authorList>
            <consortium name="Molecular Ecology Group"/>
        </authorList>
    </citation>
    <scope>NUCLEOTIDE SEQUENCE</scope>
</reference>
<dbReference type="Gene3D" id="2.30.29.30">
    <property type="entry name" value="Pleckstrin-homology domain (PH domain)/Phosphotyrosine-binding domain (PTB)"/>
    <property type="match status" value="1"/>
</dbReference>
<dbReference type="EMBL" id="CAJHNH020003175">
    <property type="protein sequence ID" value="CAG5128700.1"/>
    <property type="molecule type" value="Genomic_DNA"/>
</dbReference>
<feature type="compositionally biased region" description="Polar residues" evidence="1">
    <location>
        <begin position="58"/>
        <end position="73"/>
    </location>
</feature>
<keyword evidence="4" id="KW-1185">Reference proteome</keyword>
<gene>
    <name evidence="3" type="ORF">CUNI_LOCUS14258</name>
</gene>
<feature type="non-terminal residue" evidence="3">
    <location>
        <position position="1"/>
    </location>
</feature>
<protein>
    <recommendedName>
        <fullName evidence="2">PID domain-containing protein</fullName>
    </recommendedName>
</protein>
<organism evidence="3 4">
    <name type="scientific">Candidula unifasciata</name>
    <dbReference type="NCBI Taxonomy" id="100452"/>
    <lineage>
        <taxon>Eukaryota</taxon>
        <taxon>Metazoa</taxon>
        <taxon>Spiralia</taxon>
        <taxon>Lophotrochozoa</taxon>
        <taxon>Mollusca</taxon>
        <taxon>Gastropoda</taxon>
        <taxon>Heterobranchia</taxon>
        <taxon>Euthyneura</taxon>
        <taxon>Panpulmonata</taxon>
        <taxon>Eupulmonata</taxon>
        <taxon>Stylommatophora</taxon>
        <taxon>Helicina</taxon>
        <taxon>Helicoidea</taxon>
        <taxon>Geomitridae</taxon>
        <taxon>Candidula</taxon>
    </lineage>
</organism>
<dbReference type="SMART" id="SM00462">
    <property type="entry name" value="PTB"/>
    <property type="match status" value="1"/>
</dbReference>
<dbReference type="Proteomes" id="UP000678393">
    <property type="component" value="Unassembled WGS sequence"/>
</dbReference>
<evidence type="ECO:0000313" key="4">
    <source>
        <dbReference type="Proteomes" id="UP000678393"/>
    </source>
</evidence>
<dbReference type="Pfam" id="PF00640">
    <property type="entry name" value="PID"/>
    <property type="match status" value="1"/>
</dbReference>
<dbReference type="OrthoDB" id="10013007at2759"/>
<feature type="region of interest" description="Disordered" evidence="1">
    <location>
        <begin position="274"/>
        <end position="311"/>
    </location>
</feature>
<feature type="domain" description="PID" evidence="2">
    <location>
        <begin position="118"/>
        <end position="232"/>
    </location>
</feature>
<dbReference type="PANTHER" id="PTHR15832:SF2">
    <property type="entry name" value="SH2 DOMAIN-CONTAINING PROTEIN"/>
    <property type="match status" value="1"/>
</dbReference>
<sequence length="311" mass="36037">MYFVRTRKHLEEQDGKERQEKSRRERYQRSDSARLLLQQSKPGPLSEEGRVPKHVPAVQTSLDIARGTSQDPSSEFRPEELPDGAFYRPKKDLTKLQTTEDEVGVAAGSKPSEHTRPAEYIGTFSVSGSDKESRERHMESQLEQMRSARDRRPVNLIISNTGVKVMLHENNNVFMEHSLKRIWYATCDPEYCQFSFLAREPKTSAEVQYCHAFVTQTSQQAEELISLMGEAFRSTDNEAKKPPTFHELIEQQVQQQQARYRETEQEAKNALEQKLKEIATPTPFSERAQYRMEQRRKSEDVSVLVDQEKLL</sequence>
<comment type="caution">
    <text evidence="3">The sequence shown here is derived from an EMBL/GenBank/DDBJ whole genome shotgun (WGS) entry which is preliminary data.</text>
</comment>
<dbReference type="AlphaFoldDB" id="A0A8S3ZLV1"/>
<proteinExistence type="predicted"/>
<accession>A0A8S3ZLV1</accession>
<evidence type="ECO:0000259" key="2">
    <source>
        <dbReference type="PROSITE" id="PS01179"/>
    </source>
</evidence>
<evidence type="ECO:0000313" key="3">
    <source>
        <dbReference type="EMBL" id="CAG5128700.1"/>
    </source>
</evidence>
<dbReference type="InterPro" id="IPR011993">
    <property type="entry name" value="PH-like_dom_sf"/>
</dbReference>
<name>A0A8S3ZLV1_9EUPU</name>
<feature type="compositionally biased region" description="Basic and acidic residues" evidence="1">
    <location>
        <begin position="288"/>
        <end position="311"/>
    </location>
</feature>
<dbReference type="InterPro" id="IPR006020">
    <property type="entry name" value="PTB/PI_dom"/>
</dbReference>
<dbReference type="SUPFAM" id="SSF50729">
    <property type="entry name" value="PH domain-like"/>
    <property type="match status" value="1"/>
</dbReference>
<evidence type="ECO:0000256" key="1">
    <source>
        <dbReference type="SAM" id="MobiDB-lite"/>
    </source>
</evidence>
<dbReference type="PROSITE" id="PS01179">
    <property type="entry name" value="PID"/>
    <property type="match status" value="1"/>
</dbReference>
<dbReference type="PANTHER" id="PTHR15832">
    <property type="entry name" value="SHC (SRC HOMOLOGY DOMAIN C-TERMINAL) ADAPTOR HOMOLOG"/>
    <property type="match status" value="1"/>
</dbReference>
<feature type="region of interest" description="Disordered" evidence="1">
    <location>
        <begin position="1"/>
        <end position="86"/>
    </location>
</feature>
<feature type="compositionally biased region" description="Basic and acidic residues" evidence="1">
    <location>
        <begin position="9"/>
        <end position="32"/>
    </location>
</feature>